<evidence type="ECO:0000313" key="2">
    <source>
        <dbReference type="Proteomes" id="UP000598996"/>
    </source>
</evidence>
<reference evidence="1 2" key="1">
    <citation type="submission" date="2021-01" db="EMBL/GenBank/DDBJ databases">
        <title>Actinoplanes sp. nov. LDG1-01 isolated from lichen.</title>
        <authorList>
            <person name="Saeng-In P."/>
            <person name="Phongsopitanun W."/>
            <person name="Kanchanasin P."/>
            <person name="Yuki M."/>
            <person name="Kudo T."/>
            <person name="Ohkuma M."/>
            <person name="Tanasupawat S."/>
        </authorList>
    </citation>
    <scope>NUCLEOTIDE SEQUENCE [LARGE SCALE GENOMIC DNA]</scope>
    <source>
        <strain evidence="1 2">LDG1-01</strain>
    </source>
</reference>
<protein>
    <submittedName>
        <fullName evidence="1">Uncharacterized protein</fullName>
    </submittedName>
</protein>
<keyword evidence="2" id="KW-1185">Reference proteome</keyword>
<organism evidence="1 2">
    <name type="scientific">Paractinoplanes lichenicola</name>
    <dbReference type="NCBI Taxonomy" id="2802976"/>
    <lineage>
        <taxon>Bacteria</taxon>
        <taxon>Bacillati</taxon>
        <taxon>Actinomycetota</taxon>
        <taxon>Actinomycetes</taxon>
        <taxon>Micromonosporales</taxon>
        <taxon>Micromonosporaceae</taxon>
        <taxon>Paractinoplanes</taxon>
    </lineage>
</organism>
<dbReference type="Proteomes" id="UP000598996">
    <property type="component" value="Unassembled WGS sequence"/>
</dbReference>
<dbReference type="EMBL" id="JAENHO010000013">
    <property type="protein sequence ID" value="MBL7260122.1"/>
    <property type="molecule type" value="Genomic_DNA"/>
</dbReference>
<evidence type="ECO:0000313" key="1">
    <source>
        <dbReference type="EMBL" id="MBL7260122.1"/>
    </source>
</evidence>
<comment type="caution">
    <text evidence="1">The sequence shown here is derived from an EMBL/GenBank/DDBJ whole genome shotgun (WGS) entry which is preliminary data.</text>
</comment>
<gene>
    <name evidence="1" type="ORF">JKJ07_37950</name>
</gene>
<proteinExistence type="predicted"/>
<name>A0ABS1W057_9ACTN</name>
<accession>A0ABS1W057</accession>
<dbReference type="RefSeq" id="WP_202996829.1">
    <property type="nucleotide sequence ID" value="NZ_JAENHO010000013.1"/>
</dbReference>
<sequence length="139" mass="14907">MFALLGAVTWGSPAYAADTIGWDSGMKCFFPGSNSPFSIVKVAWAYHVTNGIYVYKPYAVHVLEADGAHHYTVRSAVMSLLINQGGTGQYDTWSGTTTYTFGPTRLGNITSYAARGQVALQTVLTSPNGNTCRVQNSPS</sequence>